<reference evidence="1 2" key="1">
    <citation type="submission" date="2020-08" db="EMBL/GenBank/DDBJ databases">
        <title>Functional genomics of gut bacteria from endangered species of beetles.</title>
        <authorList>
            <person name="Carlos-Shanley C."/>
        </authorList>
    </citation>
    <scope>NUCLEOTIDE SEQUENCE [LARGE SCALE GENOMIC DNA]</scope>
    <source>
        <strain evidence="1 2">S00245</strain>
    </source>
</reference>
<sequence length="69" mass="7589">MSDAVSALKNVVLMQERLDVVRREILEISSRLGRLNDKVGGLELRIVRMETLIEAASRGAGSLPQIEGQ</sequence>
<dbReference type="RefSeq" id="WP_184247360.1">
    <property type="nucleotide sequence ID" value="NZ_JACHLR010000014.1"/>
</dbReference>
<evidence type="ECO:0000313" key="2">
    <source>
        <dbReference type="Proteomes" id="UP000555448"/>
    </source>
</evidence>
<name>A0A7W7NXT3_9SPHN</name>
<organism evidence="1 2">
    <name type="scientific">Novosphingobium chloroacetimidivorans</name>
    <dbReference type="NCBI Taxonomy" id="1428314"/>
    <lineage>
        <taxon>Bacteria</taxon>
        <taxon>Pseudomonadati</taxon>
        <taxon>Pseudomonadota</taxon>
        <taxon>Alphaproteobacteria</taxon>
        <taxon>Sphingomonadales</taxon>
        <taxon>Sphingomonadaceae</taxon>
        <taxon>Novosphingobium</taxon>
    </lineage>
</organism>
<dbReference type="Proteomes" id="UP000555448">
    <property type="component" value="Unassembled WGS sequence"/>
</dbReference>
<proteinExistence type="predicted"/>
<accession>A0A7W7NXT3</accession>
<gene>
    <name evidence="1" type="ORF">HNO88_003121</name>
</gene>
<comment type="caution">
    <text evidence="1">The sequence shown here is derived from an EMBL/GenBank/DDBJ whole genome shotgun (WGS) entry which is preliminary data.</text>
</comment>
<keyword evidence="2" id="KW-1185">Reference proteome</keyword>
<dbReference type="EMBL" id="JACHLR010000014">
    <property type="protein sequence ID" value="MBB4859789.1"/>
    <property type="molecule type" value="Genomic_DNA"/>
</dbReference>
<dbReference type="AlphaFoldDB" id="A0A7W7NXT3"/>
<protein>
    <submittedName>
        <fullName evidence="1">Uncharacterized protein</fullName>
    </submittedName>
</protein>
<evidence type="ECO:0000313" key="1">
    <source>
        <dbReference type="EMBL" id="MBB4859789.1"/>
    </source>
</evidence>